<dbReference type="InParanoid" id="A0A067NXL3"/>
<dbReference type="AlphaFoldDB" id="A0A067NXL3"/>
<dbReference type="Proteomes" id="UP000027073">
    <property type="component" value="Unassembled WGS sequence"/>
</dbReference>
<feature type="region of interest" description="Disordered" evidence="1">
    <location>
        <begin position="87"/>
        <end position="111"/>
    </location>
</feature>
<evidence type="ECO:0000313" key="3">
    <source>
        <dbReference type="Proteomes" id="UP000027073"/>
    </source>
</evidence>
<reference evidence="3" key="1">
    <citation type="journal article" date="2014" name="Proc. Natl. Acad. Sci. U.S.A.">
        <title>Extensive sampling of basidiomycete genomes demonstrates inadequacy of the white-rot/brown-rot paradigm for wood decay fungi.</title>
        <authorList>
            <person name="Riley R."/>
            <person name="Salamov A.A."/>
            <person name="Brown D.W."/>
            <person name="Nagy L.G."/>
            <person name="Floudas D."/>
            <person name="Held B.W."/>
            <person name="Levasseur A."/>
            <person name="Lombard V."/>
            <person name="Morin E."/>
            <person name="Otillar R."/>
            <person name="Lindquist E.A."/>
            <person name="Sun H."/>
            <person name="LaButti K.M."/>
            <person name="Schmutz J."/>
            <person name="Jabbour D."/>
            <person name="Luo H."/>
            <person name="Baker S.E."/>
            <person name="Pisabarro A.G."/>
            <person name="Walton J.D."/>
            <person name="Blanchette R.A."/>
            <person name="Henrissat B."/>
            <person name="Martin F."/>
            <person name="Cullen D."/>
            <person name="Hibbett D.S."/>
            <person name="Grigoriev I.V."/>
        </authorList>
    </citation>
    <scope>NUCLEOTIDE SEQUENCE [LARGE SCALE GENOMIC DNA]</scope>
    <source>
        <strain evidence="3">PC15</strain>
    </source>
</reference>
<feature type="region of interest" description="Disordered" evidence="1">
    <location>
        <begin position="56"/>
        <end position="75"/>
    </location>
</feature>
<sequence>MPPSRTHLTRSHVYTVFPYLLIPDPTLNRRNQRTAIQVLKSTPQLFKTIIIPVSPPNLRKSPRHTPGRHFFNGNNVILDDQTNRRTTLRQAAEARASRERFVSGRSGGRRN</sequence>
<organism evidence="2 3">
    <name type="scientific">Pleurotus ostreatus (strain PC15)</name>
    <name type="common">Oyster mushroom</name>
    <dbReference type="NCBI Taxonomy" id="1137138"/>
    <lineage>
        <taxon>Eukaryota</taxon>
        <taxon>Fungi</taxon>
        <taxon>Dikarya</taxon>
        <taxon>Basidiomycota</taxon>
        <taxon>Agaricomycotina</taxon>
        <taxon>Agaricomycetes</taxon>
        <taxon>Agaricomycetidae</taxon>
        <taxon>Agaricales</taxon>
        <taxon>Pleurotineae</taxon>
        <taxon>Pleurotaceae</taxon>
        <taxon>Pleurotus</taxon>
    </lineage>
</organism>
<evidence type="ECO:0000313" key="2">
    <source>
        <dbReference type="EMBL" id="KDQ31745.1"/>
    </source>
</evidence>
<accession>A0A067NXL3</accession>
<protein>
    <submittedName>
        <fullName evidence="2">Uncharacterized protein</fullName>
    </submittedName>
</protein>
<proteinExistence type="predicted"/>
<dbReference type="VEuPathDB" id="FungiDB:PLEOSDRAFT_153961"/>
<dbReference type="EMBL" id="KL198005">
    <property type="protein sequence ID" value="KDQ31745.1"/>
    <property type="molecule type" value="Genomic_DNA"/>
</dbReference>
<evidence type="ECO:0000256" key="1">
    <source>
        <dbReference type="SAM" id="MobiDB-lite"/>
    </source>
</evidence>
<name>A0A067NXL3_PLEO1</name>
<dbReference type="HOGENOM" id="CLU_2159478_0_0_1"/>
<gene>
    <name evidence="2" type="ORF">PLEOSDRAFT_153961</name>
</gene>